<evidence type="ECO:0000259" key="2">
    <source>
        <dbReference type="Pfam" id="PF08845"/>
    </source>
</evidence>
<reference evidence="3 4" key="1">
    <citation type="submission" date="2015-11" db="EMBL/GenBank/DDBJ databases">
        <title>Expanding the genomic diversity of Burkholderia species for the development of highly accurate diagnostics.</title>
        <authorList>
            <person name="Sahl J."/>
            <person name="Keim P."/>
            <person name="Wagner D."/>
        </authorList>
    </citation>
    <scope>NUCLEOTIDE SEQUENCE [LARGE SCALE GENOMIC DNA]</scope>
    <source>
        <strain evidence="3 4">MSMB574WGS</strain>
    </source>
</reference>
<dbReference type="RefSeq" id="WP_060298557.1">
    <property type="nucleotide sequence ID" value="NZ_LPJX01000029.1"/>
</dbReference>
<evidence type="ECO:0000313" key="4">
    <source>
        <dbReference type="Proteomes" id="UP000061512"/>
    </source>
</evidence>
<evidence type="ECO:0000313" key="3">
    <source>
        <dbReference type="EMBL" id="KWF67577.1"/>
    </source>
</evidence>
<dbReference type="GO" id="GO:0003723">
    <property type="term" value="F:RNA binding"/>
    <property type="evidence" value="ECO:0007669"/>
    <property type="project" value="InterPro"/>
</dbReference>
<dbReference type="GO" id="GO:0005737">
    <property type="term" value="C:cytoplasm"/>
    <property type="evidence" value="ECO:0007669"/>
    <property type="project" value="InterPro"/>
</dbReference>
<dbReference type="EMBL" id="LPJX01000029">
    <property type="protein sequence ID" value="KWF67577.1"/>
    <property type="molecule type" value="Genomic_DNA"/>
</dbReference>
<sequence>MADANHSATVLFLDRFVSTLEASRQCRTVPELRAAGDAPPVLYLWAKLSGRWLDAAGFDPGQRLRIEATHKRLVITPIDEPACDDAETRGASDGDAATKHPLPRNRAMAGDAQ</sequence>
<feature type="domain" description="Toxin SymE-like" evidence="2">
    <location>
        <begin position="47"/>
        <end position="77"/>
    </location>
</feature>
<name>A0A132F212_9BURK</name>
<evidence type="ECO:0000256" key="1">
    <source>
        <dbReference type="SAM" id="MobiDB-lite"/>
    </source>
</evidence>
<feature type="region of interest" description="Disordered" evidence="1">
    <location>
        <begin position="82"/>
        <end position="113"/>
    </location>
</feature>
<proteinExistence type="predicted"/>
<dbReference type="GO" id="GO:0016788">
    <property type="term" value="F:hydrolase activity, acting on ester bonds"/>
    <property type="evidence" value="ECO:0007669"/>
    <property type="project" value="InterPro"/>
</dbReference>
<dbReference type="GO" id="GO:0016070">
    <property type="term" value="P:RNA metabolic process"/>
    <property type="evidence" value="ECO:0007669"/>
    <property type="project" value="InterPro"/>
</dbReference>
<gene>
    <name evidence="3" type="ORF">WT57_15935</name>
</gene>
<dbReference type="Pfam" id="PF08845">
    <property type="entry name" value="SymE_toxin"/>
    <property type="match status" value="1"/>
</dbReference>
<dbReference type="InterPro" id="IPR014944">
    <property type="entry name" value="Toxin_SymE-like"/>
</dbReference>
<accession>A0A132F212</accession>
<dbReference type="Proteomes" id="UP000061512">
    <property type="component" value="Unassembled WGS sequence"/>
</dbReference>
<dbReference type="AlphaFoldDB" id="A0A132F212"/>
<feature type="compositionally biased region" description="Basic and acidic residues" evidence="1">
    <location>
        <begin position="86"/>
        <end position="98"/>
    </location>
</feature>
<organism evidence="3 4">
    <name type="scientific">Burkholderia pseudomultivorans</name>
    <dbReference type="NCBI Taxonomy" id="1207504"/>
    <lineage>
        <taxon>Bacteria</taxon>
        <taxon>Pseudomonadati</taxon>
        <taxon>Pseudomonadota</taxon>
        <taxon>Betaproteobacteria</taxon>
        <taxon>Burkholderiales</taxon>
        <taxon>Burkholderiaceae</taxon>
        <taxon>Burkholderia</taxon>
        <taxon>Burkholderia cepacia complex</taxon>
    </lineage>
</organism>
<protein>
    <recommendedName>
        <fullName evidence="2">Toxin SymE-like domain-containing protein</fullName>
    </recommendedName>
</protein>
<comment type="caution">
    <text evidence="3">The sequence shown here is derived from an EMBL/GenBank/DDBJ whole genome shotgun (WGS) entry which is preliminary data.</text>
</comment>